<keyword evidence="1" id="KW-1133">Transmembrane helix</keyword>
<reference evidence="2 3" key="1">
    <citation type="submission" date="2016-10" db="EMBL/GenBank/DDBJ databases">
        <authorList>
            <person name="de Groot N.N."/>
        </authorList>
    </citation>
    <scope>NUCLEOTIDE SEQUENCE [LARGE SCALE GENOMIC DNA]</scope>
    <source>
        <strain evidence="2 3">DSM 43941</strain>
    </source>
</reference>
<proteinExistence type="predicted"/>
<sequence length="31" mass="3495">MILRYAALRLLQSLGWVAAATVVFLLLDLYT</sequence>
<accession>A0A1H2C5F2</accession>
<keyword evidence="3" id="KW-1185">Reference proteome</keyword>
<dbReference type="Proteomes" id="UP000198688">
    <property type="component" value="Chromosome I"/>
</dbReference>
<name>A0A1H2C5F2_9ACTN</name>
<evidence type="ECO:0000313" key="3">
    <source>
        <dbReference type="Proteomes" id="UP000198688"/>
    </source>
</evidence>
<dbReference type="STRING" id="113562.SAMN04489716_5275"/>
<protein>
    <submittedName>
        <fullName evidence="2">Uncharacterized protein</fullName>
    </submittedName>
</protein>
<evidence type="ECO:0000256" key="1">
    <source>
        <dbReference type="SAM" id="Phobius"/>
    </source>
</evidence>
<evidence type="ECO:0000313" key="2">
    <source>
        <dbReference type="EMBL" id="SDT65735.1"/>
    </source>
</evidence>
<dbReference type="AlphaFoldDB" id="A0A1H2C5F2"/>
<organism evidence="2 3">
    <name type="scientific">Actinoplanes derwentensis</name>
    <dbReference type="NCBI Taxonomy" id="113562"/>
    <lineage>
        <taxon>Bacteria</taxon>
        <taxon>Bacillati</taxon>
        <taxon>Actinomycetota</taxon>
        <taxon>Actinomycetes</taxon>
        <taxon>Micromonosporales</taxon>
        <taxon>Micromonosporaceae</taxon>
        <taxon>Actinoplanes</taxon>
    </lineage>
</organism>
<keyword evidence="1" id="KW-0812">Transmembrane</keyword>
<gene>
    <name evidence="2" type="ORF">SAMN04489716_5275</name>
</gene>
<dbReference type="EMBL" id="LT629758">
    <property type="protein sequence ID" value="SDT65735.1"/>
    <property type="molecule type" value="Genomic_DNA"/>
</dbReference>
<feature type="transmembrane region" description="Helical" evidence="1">
    <location>
        <begin position="7"/>
        <end position="27"/>
    </location>
</feature>
<keyword evidence="1" id="KW-0472">Membrane</keyword>